<dbReference type="AlphaFoldDB" id="A0A8B8CLF7"/>
<dbReference type="Gene3D" id="6.10.140.1070">
    <property type="match status" value="2"/>
</dbReference>
<dbReference type="Pfam" id="PF01926">
    <property type="entry name" value="MMR_HSR1"/>
    <property type="match status" value="1"/>
</dbReference>
<dbReference type="KEGG" id="cvn:111120248"/>
<comment type="function">
    <text evidence="3">As a component of the GATOR1 complex functions as an inhibitor of the amino acid-sensing branch of the TORC1 pathway.</text>
</comment>
<dbReference type="GO" id="GO:1990130">
    <property type="term" value="C:GATOR1 complex"/>
    <property type="evidence" value="ECO:0007669"/>
    <property type="project" value="UniProtKB-UniRule"/>
</dbReference>
<keyword evidence="2" id="KW-0342">GTP-binding</keyword>
<evidence type="ECO:0000313" key="6">
    <source>
        <dbReference type="Proteomes" id="UP000694844"/>
    </source>
</evidence>
<protein>
    <recommendedName>
        <fullName evidence="3">GATOR complex protein NPRL3</fullName>
    </recommendedName>
    <alternativeName>
        <fullName evidence="3">Nitrogen permease regulator 3-like protein</fullName>
    </alternativeName>
</protein>
<evidence type="ECO:0000259" key="5">
    <source>
        <dbReference type="PROSITE" id="PS51880"/>
    </source>
</evidence>
<keyword evidence="1" id="KW-0547">Nucleotide-binding</keyword>
<dbReference type="GO" id="GO:0003924">
    <property type="term" value="F:GTPase activity"/>
    <property type="evidence" value="ECO:0007669"/>
    <property type="project" value="InterPro"/>
</dbReference>
<evidence type="ECO:0000256" key="3">
    <source>
        <dbReference type="RuleBase" id="RU368069"/>
    </source>
</evidence>
<reference evidence="7" key="1">
    <citation type="submission" date="2025-08" db="UniProtKB">
        <authorList>
            <consortium name="RefSeq"/>
        </authorList>
    </citation>
    <scope>IDENTIFICATION</scope>
    <source>
        <tissue evidence="7">Whole sample</tissue>
    </source>
</reference>
<evidence type="ECO:0000259" key="4">
    <source>
        <dbReference type="PROSITE" id="PS51710"/>
    </source>
</evidence>
<name>A0A8B8CLF7_CRAVI</name>
<organism evidence="6 7">
    <name type="scientific">Crassostrea virginica</name>
    <name type="common">Eastern oyster</name>
    <dbReference type="NCBI Taxonomy" id="6565"/>
    <lineage>
        <taxon>Eukaryota</taxon>
        <taxon>Metazoa</taxon>
        <taxon>Spiralia</taxon>
        <taxon>Lophotrochozoa</taxon>
        <taxon>Mollusca</taxon>
        <taxon>Bivalvia</taxon>
        <taxon>Autobranchia</taxon>
        <taxon>Pteriomorphia</taxon>
        <taxon>Ostreida</taxon>
        <taxon>Ostreoidea</taxon>
        <taxon>Ostreidae</taxon>
        <taxon>Crassostrea</taxon>
    </lineage>
</organism>
<dbReference type="GeneID" id="111120248"/>
<dbReference type="CDD" id="cd01896">
    <property type="entry name" value="DRG"/>
    <property type="match status" value="1"/>
</dbReference>
<dbReference type="InterPro" id="IPR045001">
    <property type="entry name" value="DRG"/>
</dbReference>
<keyword evidence="6" id="KW-1185">Reference proteome</keyword>
<feature type="domain" description="OBG-type G" evidence="4">
    <location>
        <begin position="63"/>
        <end position="288"/>
    </location>
</feature>
<dbReference type="InterPro" id="IPR006074">
    <property type="entry name" value="GTP1-OBG_CS"/>
</dbReference>
<dbReference type="FunFam" id="3.40.50.300:FF:000740">
    <property type="entry name" value="Putative GTP-binding protein 1"/>
    <property type="match status" value="1"/>
</dbReference>
<dbReference type="InterPro" id="IPR005225">
    <property type="entry name" value="Small_GTP-bd"/>
</dbReference>
<dbReference type="SUPFAM" id="SSF52540">
    <property type="entry name" value="P-loop containing nucleoside triphosphate hydrolases"/>
    <property type="match status" value="1"/>
</dbReference>
<sequence length="986" mass="111385">MGILEKIAEIEREISRTQKNKATEYHLGLLKAKLAKYRQQLLEPGGKSAAKGEGFDVMKSGDARVALIGFPSVGKSTLLSTLTSTKSECAAYEFTTLTCIPGVIEYNGAKIQLLDLPGIIEGAAQGKGRGRQVIAVARTADLVVMMLDATKSKIQKELLTAELESVGIRLNKRKPNIYFKQKKGGGISFNSTLQLTKCNEKMVQMILHEWKIFNAEVLFREDCTSDEFVDVILGSRVYMPCLYVYNKIDQISIEEVDRLAREPNSVVVSCNMRLNLDYLLESIWDNLALVRVYTKKRGEKPDFDDGLILRRGCTAEHVCHVIHRTMVDNFKYALVWGTSVKYSPQRIGLHHLMNHDDVMQIVKKEVEDGLAEGCMLVRTRIPPPPRSSNPLKLNINQGKHQCRRWGSSSQFCEMNTDPLAIVVVTSGTRGDRLLFRYPNTEPTNHGVLAKSKGSNPYAVKVAEDILSNKEPVTSCIRDNTLVGFSDSLLANILAVKQDLCRKPFDLKIDDVRFVGYPMSLDPNKSKPGAHQIISFNITFVLRANVTSSVINCYTDLVKQITVAIHHEEERCQYLSSQAKIMLSIHDEVAAMPEDSAESPYAVILQKCSLASCLKTIFEDLGKTGLVHLFINKWIEIWFCLPHKIHQIPDSSSSLKIEPEIIQKCLECLRPYHGVLLLEEKQALQDSLPVDCSPALSRLITVWNPLQSLQVLSQEADLSLSQVFHIVGHLVYWGKATIIYPLCETNVYVLSPVANTYMNSELSEEFRSLFSLSLCGQLSEFSYPVKLRESKDVLNPTKQQEQKLRIVVWMLQHQLLIQLHTYVIFCPPASRRLKKMSEDMCRSSGMPMVPEEECVSVSDIASVNSDESLAQSYQGTSQFSKSPSSDGSLASEDRFLSLHEELYNLSKEERECILDIPAARTLEDRKLFTRLLPYFRGDHHLEEIMYYENLHRSELMALLDKFRSVLITCQYEDPATSFTHMDHHQKT</sequence>
<dbReference type="Proteomes" id="UP000694844">
    <property type="component" value="Chromosome 2"/>
</dbReference>
<dbReference type="PROSITE" id="PS51880">
    <property type="entry name" value="TGS"/>
    <property type="match status" value="1"/>
</dbReference>
<dbReference type="InterPro" id="IPR056603">
    <property type="entry name" value="HTH_NPRL3"/>
</dbReference>
<dbReference type="PROSITE" id="PS51710">
    <property type="entry name" value="G_OBG"/>
    <property type="match status" value="1"/>
</dbReference>
<keyword evidence="3" id="KW-0458">Lysosome</keyword>
<evidence type="ECO:0000256" key="1">
    <source>
        <dbReference type="ARBA" id="ARBA00022741"/>
    </source>
</evidence>
<comment type="subcellular location">
    <subcellularLocation>
        <location evidence="3">Lysosome</location>
    </subcellularLocation>
</comment>
<comment type="similarity">
    <text evidence="3">Belongs to the NPR3 family.</text>
</comment>
<dbReference type="PANTHER" id="PTHR43127">
    <property type="entry name" value="DEVELOPMENTALLY-REGULATED GTP-BINDING PROTEIN 2"/>
    <property type="match status" value="1"/>
</dbReference>
<dbReference type="InterPro" id="IPR012676">
    <property type="entry name" value="TGS-like"/>
</dbReference>
<evidence type="ECO:0000256" key="2">
    <source>
        <dbReference type="ARBA" id="ARBA00023134"/>
    </source>
</evidence>
<dbReference type="InterPro" id="IPR006073">
    <property type="entry name" value="GTP-bd"/>
</dbReference>
<dbReference type="OrthoDB" id="18648at2759"/>
<dbReference type="PRINTS" id="PR00326">
    <property type="entry name" value="GTP1OBG"/>
</dbReference>
<gene>
    <name evidence="7" type="primary">LOC111120248</name>
</gene>
<dbReference type="GO" id="GO:0034198">
    <property type="term" value="P:cellular response to amino acid starvation"/>
    <property type="evidence" value="ECO:0007669"/>
    <property type="project" value="UniProtKB-UniRule"/>
</dbReference>
<evidence type="ECO:0000313" key="7">
    <source>
        <dbReference type="RefSeq" id="XP_022316683.1"/>
    </source>
</evidence>
<feature type="domain" description="TGS" evidence="5">
    <location>
        <begin position="288"/>
        <end position="363"/>
    </location>
</feature>
<dbReference type="Pfam" id="PF24064">
    <property type="entry name" value="HTH_NPRL3"/>
    <property type="match status" value="1"/>
</dbReference>
<dbReference type="InterPro" id="IPR027417">
    <property type="entry name" value="P-loop_NTPase"/>
</dbReference>
<dbReference type="GO" id="GO:0005764">
    <property type="term" value="C:lysosome"/>
    <property type="evidence" value="ECO:0007669"/>
    <property type="project" value="UniProtKB-SubCell"/>
</dbReference>
<dbReference type="NCBIfam" id="TIGR00231">
    <property type="entry name" value="small_GTP"/>
    <property type="match status" value="1"/>
</dbReference>
<keyword evidence="3" id="KW-0732">Signal</keyword>
<dbReference type="InterPro" id="IPR005365">
    <property type="entry name" value="Npr3"/>
</dbReference>
<dbReference type="Pfam" id="PF03666">
    <property type="entry name" value="NPR3"/>
    <property type="match status" value="1"/>
</dbReference>
<dbReference type="Pfam" id="PF02824">
    <property type="entry name" value="TGS"/>
    <property type="match status" value="1"/>
</dbReference>
<dbReference type="InterPro" id="IPR012675">
    <property type="entry name" value="Beta-grasp_dom_sf"/>
</dbReference>
<dbReference type="FunFam" id="3.10.20.30:FF:000016">
    <property type="entry name" value="Developmentally-regulated GTP-binding protein 2"/>
    <property type="match status" value="1"/>
</dbReference>
<dbReference type="CDD" id="cd17231">
    <property type="entry name" value="TGS_DRG2"/>
    <property type="match status" value="1"/>
</dbReference>
<dbReference type="InterPro" id="IPR031167">
    <property type="entry name" value="G_OBG"/>
</dbReference>
<dbReference type="Pfam" id="PF16897">
    <property type="entry name" value="MMR_HSR1_Xtn"/>
    <property type="match status" value="1"/>
</dbReference>
<dbReference type="PROSITE" id="PS00905">
    <property type="entry name" value="GTP1_OBG"/>
    <property type="match status" value="1"/>
</dbReference>
<dbReference type="InterPro" id="IPR004095">
    <property type="entry name" value="TGS"/>
</dbReference>
<dbReference type="GO" id="GO:0032007">
    <property type="term" value="P:negative regulation of TOR signaling"/>
    <property type="evidence" value="ECO:0007669"/>
    <property type="project" value="InterPro"/>
</dbReference>
<dbReference type="GO" id="GO:0005525">
    <property type="term" value="F:GTP binding"/>
    <property type="evidence" value="ECO:0007669"/>
    <property type="project" value="UniProtKB-KW"/>
</dbReference>
<proteinExistence type="inferred from homology"/>
<dbReference type="Gene3D" id="3.10.20.30">
    <property type="match status" value="1"/>
</dbReference>
<dbReference type="RefSeq" id="XP_022316683.1">
    <property type="nucleotide sequence ID" value="XM_022460975.1"/>
</dbReference>
<dbReference type="SUPFAM" id="SSF81271">
    <property type="entry name" value="TGS-like"/>
    <property type="match status" value="1"/>
</dbReference>
<accession>A0A8B8CLF7</accession>
<dbReference type="InterPro" id="IPR031662">
    <property type="entry name" value="GTP-binding_2"/>
</dbReference>